<protein>
    <recommendedName>
        <fullName evidence="4">TNase-like domain-containing protein</fullName>
    </recommendedName>
</protein>
<sequence>MKAQKIFTLFFALCLASETILAYEGEIPPESGLVTRVYDGDTIAVNINGKENKVRLLGIDTPEKKGPYTKEEPMSADASRRTAQLALNKIVTLVYGGETLRDRYKRLLAHVILPDGRTLNEILLKEGLAEVFRKFRYSNKALYFRLQKEARRMCVGIWKMRGQCLE</sequence>
<dbReference type="InterPro" id="IPR035437">
    <property type="entry name" value="SNase_OB-fold_sf"/>
</dbReference>
<dbReference type="GO" id="GO:0016787">
    <property type="term" value="F:hydrolase activity"/>
    <property type="evidence" value="ECO:0007669"/>
    <property type="project" value="UniProtKB-KW"/>
</dbReference>
<evidence type="ECO:0000259" key="4">
    <source>
        <dbReference type="PROSITE" id="PS50830"/>
    </source>
</evidence>
<name>A0A3B1C0J1_9ZZZZ</name>
<keyword evidence="2" id="KW-0255">Endonuclease</keyword>
<organism evidence="5">
    <name type="scientific">hydrothermal vent metagenome</name>
    <dbReference type="NCBI Taxonomy" id="652676"/>
    <lineage>
        <taxon>unclassified sequences</taxon>
        <taxon>metagenomes</taxon>
        <taxon>ecological metagenomes</taxon>
    </lineage>
</organism>
<dbReference type="InterPro" id="IPR002071">
    <property type="entry name" value="Thermonucl_AS"/>
</dbReference>
<keyword evidence="1" id="KW-0540">Nuclease</keyword>
<accession>A0A3B1C0J1</accession>
<dbReference type="GO" id="GO:0004519">
    <property type="term" value="F:endonuclease activity"/>
    <property type="evidence" value="ECO:0007669"/>
    <property type="project" value="UniProtKB-KW"/>
</dbReference>
<dbReference type="PROSITE" id="PS50830">
    <property type="entry name" value="TNASE_3"/>
    <property type="match status" value="1"/>
</dbReference>
<gene>
    <name evidence="5" type="ORF">MNBD_NITROSPINAE02-392</name>
</gene>
<dbReference type="EMBL" id="UOGE01000023">
    <property type="protein sequence ID" value="VAX17524.1"/>
    <property type="molecule type" value="Genomic_DNA"/>
</dbReference>
<evidence type="ECO:0000313" key="5">
    <source>
        <dbReference type="EMBL" id="VAX17524.1"/>
    </source>
</evidence>
<dbReference type="SUPFAM" id="SSF50199">
    <property type="entry name" value="Staphylococcal nuclease"/>
    <property type="match status" value="1"/>
</dbReference>
<dbReference type="PANTHER" id="PTHR12302">
    <property type="entry name" value="EBNA2 BINDING PROTEIN P100"/>
    <property type="match status" value="1"/>
</dbReference>
<dbReference type="Gene3D" id="2.40.50.90">
    <property type="match status" value="1"/>
</dbReference>
<dbReference type="GO" id="GO:0003676">
    <property type="term" value="F:nucleic acid binding"/>
    <property type="evidence" value="ECO:0007669"/>
    <property type="project" value="InterPro"/>
</dbReference>
<reference evidence="5" key="1">
    <citation type="submission" date="2018-06" db="EMBL/GenBank/DDBJ databases">
        <authorList>
            <person name="Zhirakovskaya E."/>
        </authorList>
    </citation>
    <scope>NUCLEOTIDE SEQUENCE</scope>
</reference>
<dbReference type="InterPro" id="IPR016071">
    <property type="entry name" value="Staphylococal_nuclease_OB-fold"/>
</dbReference>
<dbReference type="PROSITE" id="PS01123">
    <property type="entry name" value="TNASE_1"/>
    <property type="match status" value="1"/>
</dbReference>
<dbReference type="PANTHER" id="PTHR12302:SF3">
    <property type="entry name" value="SERINE_THREONINE-PROTEIN KINASE 31"/>
    <property type="match status" value="1"/>
</dbReference>
<evidence type="ECO:0000256" key="1">
    <source>
        <dbReference type="ARBA" id="ARBA00022722"/>
    </source>
</evidence>
<keyword evidence="3" id="KW-0378">Hydrolase</keyword>
<proteinExistence type="predicted"/>
<feature type="domain" description="TNase-like" evidence="4">
    <location>
        <begin position="28"/>
        <end position="160"/>
    </location>
</feature>
<evidence type="ECO:0000256" key="2">
    <source>
        <dbReference type="ARBA" id="ARBA00022759"/>
    </source>
</evidence>
<dbReference type="SMART" id="SM00318">
    <property type="entry name" value="SNc"/>
    <property type="match status" value="1"/>
</dbReference>
<evidence type="ECO:0000256" key="3">
    <source>
        <dbReference type="ARBA" id="ARBA00022801"/>
    </source>
</evidence>
<dbReference type="Pfam" id="PF00565">
    <property type="entry name" value="SNase"/>
    <property type="match status" value="1"/>
</dbReference>
<dbReference type="AlphaFoldDB" id="A0A3B1C0J1"/>